<reference evidence="1 2" key="1">
    <citation type="journal article" date="2018" name="Nat. Ecol. Evol.">
        <title>Shark genomes provide insights into elasmobranch evolution and the origin of vertebrates.</title>
        <authorList>
            <person name="Hara Y"/>
            <person name="Yamaguchi K"/>
            <person name="Onimaru K"/>
            <person name="Kadota M"/>
            <person name="Koyanagi M"/>
            <person name="Keeley SD"/>
            <person name="Tatsumi K"/>
            <person name="Tanaka K"/>
            <person name="Motone F"/>
            <person name="Kageyama Y"/>
            <person name="Nozu R"/>
            <person name="Adachi N"/>
            <person name="Nishimura O"/>
            <person name="Nakagawa R"/>
            <person name="Tanegashima C"/>
            <person name="Kiyatake I"/>
            <person name="Matsumoto R"/>
            <person name="Murakumo K"/>
            <person name="Nishida K"/>
            <person name="Terakita A"/>
            <person name="Kuratani S"/>
            <person name="Sato K"/>
            <person name="Hyodo S Kuraku.S."/>
        </authorList>
    </citation>
    <scope>NUCLEOTIDE SEQUENCE [LARGE SCALE GENOMIC DNA]</scope>
</reference>
<protein>
    <recommendedName>
        <fullName evidence="3">Leucine-rich repeat-containing protein 41</fullName>
    </recommendedName>
</protein>
<dbReference type="InterPro" id="IPR032675">
    <property type="entry name" value="LRR_dom_sf"/>
</dbReference>
<organism evidence="1 2">
    <name type="scientific">Chiloscyllium punctatum</name>
    <name type="common">Brownbanded bambooshark</name>
    <name type="synonym">Hemiscyllium punctatum</name>
    <dbReference type="NCBI Taxonomy" id="137246"/>
    <lineage>
        <taxon>Eukaryota</taxon>
        <taxon>Metazoa</taxon>
        <taxon>Chordata</taxon>
        <taxon>Craniata</taxon>
        <taxon>Vertebrata</taxon>
        <taxon>Chondrichthyes</taxon>
        <taxon>Elasmobranchii</taxon>
        <taxon>Galeomorphii</taxon>
        <taxon>Galeoidea</taxon>
        <taxon>Orectolobiformes</taxon>
        <taxon>Hemiscylliidae</taxon>
        <taxon>Chiloscyllium</taxon>
    </lineage>
</organism>
<dbReference type="OrthoDB" id="16120at2759"/>
<gene>
    <name evidence="1" type="ORF">chiPu_0020427</name>
</gene>
<dbReference type="Gene3D" id="3.80.10.10">
    <property type="entry name" value="Ribonuclease Inhibitor"/>
    <property type="match status" value="2"/>
</dbReference>
<proteinExistence type="predicted"/>
<keyword evidence="2" id="KW-1185">Reference proteome</keyword>
<sequence length="459" mass="51618">MNLICRQSGVFSIPQGLTSLDLHGCSRIQSSLLVDLIECLPRLRKLTLSGTQCNLQVLSAIGCTCKELRELDVSMCKAVTFLALLHLVYDQSRAAFNPLQLGKLLTEGIQLCPDSTEQQVTIVAFLLLALPRLEYISPTFLAEALTLIHRRLFGKGQQFLHSQGFPCLEKALGLRVTPGDGPSRTALSLRQLEVGPGQDLSIVTSICREVVEARVSLDDEIRDLQCFNSWKQLTHLTVDCTGDAKRTLSEMIPIFSCLGCRLHFLSLQNFHYHLETSVGRILELCPSLRVFQALLHPPPQNCSSALVNEDSDGEDDDQQPNESFLLPVNWHFPHLKDFSLRLFDSTPMPRSFQLSLETAMTSALQGSPRLEKLSLINIHLNLDRLFQKVLEQPASLVQLAELCLSQSCVSPVTVQLLMTTENQLTSLDIRHCHNIHRRHYDRFVTNAKRSKFDLQIVWE</sequence>
<evidence type="ECO:0000313" key="1">
    <source>
        <dbReference type="EMBL" id="GCC16894.1"/>
    </source>
</evidence>
<dbReference type="STRING" id="137246.A0A401RFI1"/>
<dbReference type="EMBL" id="BEZZ01002592">
    <property type="protein sequence ID" value="GCC16894.1"/>
    <property type="molecule type" value="Genomic_DNA"/>
</dbReference>
<dbReference type="AlphaFoldDB" id="A0A401RFI1"/>
<accession>A0A401RFI1</accession>
<evidence type="ECO:0000313" key="2">
    <source>
        <dbReference type="Proteomes" id="UP000287033"/>
    </source>
</evidence>
<dbReference type="OMA" id="DYADNYM"/>
<name>A0A401RFI1_CHIPU</name>
<comment type="caution">
    <text evidence="1">The sequence shown here is derived from an EMBL/GenBank/DDBJ whole genome shotgun (WGS) entry which is preliminary data.</text>
</comment>
<dbReference type="Proteomes" id="UP000287033">
    <property type="component" value="Unassembled WGS sequence"/>
</dbReference>
<evidence type="ECO:0008006" key="3">
    <source>
        <dbReference type="Google" id="ProtNLM"/>
    </source>
</evidence>
<dbReference type="SUPFAM" id="SSF52047">
    <property type="entry name" value="RNI-like"/>
    <property type="match status" value="1"/>
</dbReference>